<feature type="transmembrane region" description="Helical" evidence="1">
    <location>
        <begin position="35"/>
        <end position="55"/>
    </location>
</feature>
<feature type="transmembrane region" description="Helical" evidence="1">
    <location>
        <begin position="231"/>
        <end position="248"/>
    </location>
</feature>
<feature type="transmembrane region" description="Helical" evidence="1">
    <location>
        <begin position="147"/>
        <end position="162"/>
    </location>
</feature>
<evidence type="ECO:0000313" key="4">
    <source>
        <dbReference type="EMBL" id="SLN10738.1"/>
    </source>
</evidence>
<dbReference type="InterPro" id="IPR043968">
    <property type="entry name" value="SGNH"/>
</dbReference>
<dbReference type="PANTHER" id="PTHR23028:SF53">
    <property type="entry name" value="ACYL_TRANSF_3 DOMAIN-CONTAINING PROTEIN"/>
    <property type="match status" value="1"/>
</dbReference>
<keyword evidence="5" id="KW-1185">Reference proteome</keyword>
<dbReference type="OrthoDB" id="9796461at2"/>
<evidence type="ECO:0000256" key="1">
    <source>
        <dbReference type="SAM" id="Phobius"/>
    </source>
</evidence>
<feature type="transmembrane region" description="Helical" evidence="1">
    <location>
        <begin position="358"/>
        <end position="377"/>
    </location>
</feature>
<accession>A0A1X6Y5P0</accession>
<feature type="transmembrane region" description="Helical" evidence="1">
    <location>
        <begin position="169"/>
        <end position="185"/>
    </location>
</feature>
<dbReference type="GO" id="GO:0009103">
    <property type="term" value="P:lipopolysaccharide biosynthetic process"/>
    <property type="evidence" value="ECO:0007669"/>
    <property type="project" value="TreeGrafter"/>
</dbReference>
<feature type="transmembrane region" description="Helical" evidence="1">
    <location>
        <begin position="76"/>
        <end position="96"/>
    </location>
</feature>
<feature type="transmembrane region" description="Helical" evidence="1">
    <location>
        <begin position="254"/>
        <end position="275"/>
    </location>
</feature>
<evidence type="ECO:0000259" key="3">
    <source>
        <dbReference type="Pfam" id="PF19040"/>
    </source>
</evidence>
<dbReference type="EMBL" id="FWFP01000001">
    <property type="protein sequence ID" value="SLN10738.1"/>
    <property type="molecule type" value="Genomic_DNA"/>
</dbReference>
<dbReference type="GO" id="GO:0016020">
    <property type="term" value="C:membrane"/>
    <property type="evidence" value="ECO:0007669"/>
    <property type="project" value="TreeGrafter"/>
</dbReference>
<feature type="domain" description="Acyltransferase 3" evidence="2">
    <location>
        <begin position="11"/>
        <end position="336"/>
    </location>
</feature>
<keyword evidence="1" id="KW-0812">Transmembrane</keyword>
<dbReference type="Pfam" id="PF01757">
    <property type="entry name" value="Acyl_transf_3"/>
    <property type="match status" value="1"/>
</dbReference>
<dbReference type="AlphaFoldDB" id="A0A1X6Y5P0"/>
<dbReference type="Pfam" id="PF19040">
    <property type="entry name" value="SGNH"/>
    <property type="match status" value="1"/>
</dbReference>
<reference evidence="5" key="1">
    <citation type="submission" date="2017-03" db="EMBL/GenBank/DDBJ databases">
        <authorList>
            <person name="Rodrigo-Torres L."/>
            <person name="Arahal R.D."/>
            <person name="Lucena T."/>
        </authorList>
    </citation>
    <scope>NUCLEOTIDE SEQUENCE [LARGE SCALE GENOMIC DNA]</scope>
    <source>
        <strain evidence="5">CECT 8411</strain>
    </source>
</reference>
<gene>
    <name evidence="4" type="primary">oatA</name>
    <name evidence="4" type="ORF">RUM8411_00107</name>
</gene>
<dbReference type="InterPro" id="IPR050879">
    <property type="entry name" value="Acyltransferase_3"/>
</dbReference>
<proteinExistence type="predicted"/>
<dbReference type="RefSeq" id="WP_159453844.1">
    <property type="nucleotide sequence ID" value="NZ_FWFP01000001.1"/>
</dbReference>
<feature type="transmembrane region" description="Helical" evidence="1">
    <location>
        <begin position="318"/>
        <end position="338"/>
    </location>
</feature>
<dbReference type="PANTHER" id="PTHR23028">
    <property type="entry name" value="ACETYLTRANSFERASE"/>
    <property type="match status" value="1"/>
</dbReference>
<feature type="transmembrane region" description="Helical" evidence="1">
    <location>
        <begin position="12"/>
        <end position="29"/>
    </location>
</feature>
<dbReference type="InterPro" id="IPR002656">
    <property type="entry name" value="Acyl_transf_3_dom"/>
</dbReference>
<keyword evidence="1" id="KW-0472">Membrane</keyword>
<dbReference type="GO" id="GO:0016747">
    <property type="term" value="F:acyltransferase activity, transferring groups other than amino-acyl groups"/>
    <property type="evidence" value="ECO:0007669"/>
    <property type="project" value="InterPro"/>
</dbReference>
<sequence>MKGQGQYFKHIDGLRAVAVLGVLLAHYGIPGVPGGFLGVDVFFVISGYLITRLIIQEKGRTGTFSYRRFYIRRFRRLLPAALFLIGLCFLVFYPVLGTANLSSFLRSIPLSILSLANIGFYREVGYFDTAAEFKPLLHMWSLSVEEQFYLIWPTVLLAVLWVRRFGTGVLIALFVVGVLVAQITVNKDPSAAYFLLPARAFELLAGALLAAFLAPLSPYARPSTLSEKTRGYLALAGIVMIGLSFALMTEESRLPGLLSLVPVLGTVLVIAFGASGVVGKVLSLRPVVWIGLISYSLYLFHWPVQVYFAYRMPIEPSIWLRLSFFPISIALAAISYYLVEERFRKPAPGDSRFGNIPFLATTAGFAALVGFSTYSLFLSTPPSAVLPKGTKVTNVSYAKLPYPGEPEHVIYRFEPTDRPVSRKILLLGDSHAHHLHIGFIQEIVSRGALVDSAELPACPPLFGVSRFYVGEKIRKDRQQNCLNNIQNKEALALQPEYDAVVISARWYSMLEEPPTSRFERDKLTTRAQDEIPSLEDTRDLFESSLAETVSKLKRAGKRVVIFSQVPSLGSDLTQCQSLFPGSDTTTIRKNRCYSLTAEEMQKRAAYTDGVLAEFGKKEGVLTVLPMDLFCDENTCHFTDPDTGIALYQDDNHLSEFGSHKLIKWAIEQRDLLEFLEVPNLEKGMAKIN</sequence>
<feature type="transmembrane region" description="Helical" evidence="1">
    <location>
        <begin position="287"/>
        <end position="306"/>
    </location>
</feature>
<evidence type="ECO:0000259" key="2">
    <source>
        <dbReference type="Pfam" id="PF01757"/>
    </source>
</evidence>
<evidence type="ECO:0000313" key="5">
    <source>
        <dbReference type="Proteomes" id="UP000193778"/>
    </source>
</evidence>
<name>A0A1X6Y5P0_9RHOB</name>
<organism evidence="4 5">
    <name type="scientific">Ruegeria meonggei</name>
    <dbReference type="NCBI Taxonomy" id="1446476"/>
    <lineage>
        <taxon>Bacteria</taxon>
        <taxon>Pseudomonadati</taxon>
        <taxon>Pseudomonadota</taxon>
        <taxon>Alphaproteobacteria</taxon>
        <taxon>Rhodobacterales</taxon>
        <taxon>Roseobacteraceae</taxon>
        <taxon>Ruegeria</taxon>
    </lineage>
</organism>
<dbReference type="Proteomes" id="UP000193778">
    <property type="component" value="Unassembled WGS sequence"/>
</dbReference>
<feature type="transmembrane region" description="Helical" evidence="1">
    <location>
        <begin position="191"/>
        <end position="219"/>
    </location>
</feature>
<keyword evidence="4" id="KW-0012">Acyltransferase</keyword>
<protein>
    <submittedName>
        <fullName evidence="4">O-acetyltransferase OatA</fullName>
        <ecNumber evidence="4">2.3.1.-</ecNumber>
    </submittedName>
</protein>
<keyword evidence="4" id="KW-0808">Transferase</keyword>
<keyword evidence="1" id="KW-1133">Transmembrane helix</keyword>
<dbReference type="EC" id="2.3.1.-" evidence="4"/>
<feature type="domain" description="SGNH" evidence="3">
    <location>
        <begin position="418"/>
        <end position="661"/>
    </location>
</feature>